<evidence type="ECO:0000256" key="3">
    <source>
        <dbReference type="ARBA" id="ARBA00022989"/>
    </source>
</evidence>
<feature type="compositionally biased region" description="Low complexity" evidence="5">
    <location>
        <begin position="476"/>
        <end position="485"/>
    </location>
</feature>
<dbReference type="RefSeq" id="XP_040693043.1">
    <property type="nucleotide sequence ID" value="XM_040834602.1"/>
</dbReference>
<proteinExistence type="predicted"/>
<sequence length="706" mass="76719">MLSSARWVVTVLLLIQLCLARSSTETQAAAPTSLSNTIPSCASACVTTYIETDYPTGSCSDWADLDCLCRTSTASGYTLGEAALRCALSYCPQDVTLSSNAYNICDSVAGALPNTHATITATIMSTASHTALSETTSATQTEVTSTSTTDTAKPQPEVTSASTSAFVTSFEAPLSVTGPISTPSSTTSTASNTSATSDQPIPDSSTPTPSGEPSHNLNAGAVIGVSVASGVSGFFIIGVGLFFCCRRIRRKHQEAKNRDFFEIGGVMSEPPDFGRPPRRLPTPGPKPYLGGSSRDPEMTRLMSPFSPRPQVPPVIVTAPNDHESLIEFERPEHIGFAVSSESEFEGSQSSYRTVSDLLPDRPWLYPEPLRWGRPKYSRPSSGAFGPDDYEPIPRNFFAAPNGYTNFSSFTGYGNENRQYTQMRRAGLPANPRALLYGFDGAQRFLPAKKTQANPMKPVYINSEGKSQHSREAAICGSQGSQSPRRQSWDRDYVREYWQDPNVGCSRTNGRPSSHGAARRSFHSSGRNDRLSGGSETSFETVDINENLGPPSATRHSGNFKPLSPLREVRTPSGSPRNTRDNNHNNKSTSRGPSPVQYPKIPGSIHPAQEIVSRPRIVKQNDIKRVQIHRGKPQPKELTVPYSPEDYWTDPSSSSSSQEIPQTSPSRPMGPREPRKPMTPQGQKRQSPLEHNLTPSRRGGDLIIRVD</sequence>
<dbReference type="VEuPathDB" id="FungiDB:ASPWEDRAFT_370663"/>
<feature type="transmembrane region" description="Helical" evidence="6">
    <location>
        <begin position="219"/>
        <end position="243"/>
    </location>
</feature>
<dbReference type="GO" id="GO:0005576">
    <property type="term" value="C:extracellular region"/>
    <property type="evidence" value="ECO:0007669"/>
    <property type="project" value="UniProtKB-SubCell"/>
</dbReference>
<dbReference type="AlphaFoldDB" id="A0A1L9RWX8"/>
<dbReference type="GO" id="GO:0071944">
    <property type="term" value="C:cell periphery"/>
    <property type="evidence" value="ECO:0007669"/>
    <property type="project" value="UniProtKB-ARBA"/>
</dbReference>
<keyword evidence="4 6" id="KW-0472">Membrane</keyword>
<evidence type="ECO:0000313" key="8">
    <source>
        <dbReference type="EMBL" id="OJJ39367.1"/>
    </source>
</evidence>
<feature type="region of interest" description="Disordered" evidence="5">
    <location>
        <begin position="268"/>
        <end position="295"/>
    </location>
</feature>
<feature type="chain" id="PRO_5012228390" description="Extracellular membrane protein CFEM domain-containing protein" evidence="7">
    <location>
        <begin position="21"/>
        <end position="706"/>
    </location>
</feature>
<keyword evidence="9" id="KW-1185">Reference proteome</keyword>
<evidence type="ECO:0000256" key="5">
    <source>
        <dbReference type="SAM" id="MobiDB-lite"/>
    </source>
</evidence>
<evidence type="ECO:0000313" key="9">
    <source>
        <dbReference type="Proteomes" id="UP000184383"/>
    </source>
</evidence>
<accession>A0A1L9RWX8</accession>
<dbReference type="STRING" id="1073089.A0A1L9RWX8"/>
<evidence type="ECO:0000256" key="4">
    <source>
        <dbReference type="ARBA" id="ARBA00023136"/>
    </source>
</evidence>
<feature type="region of interest" description="Disordered" evidence="5">
    <location>
        <begin position="133"/>
        <end position="160"/>
    </location>
</feature>
<evidence type="ECO:0000256" key="6">
    <source>
        <dbReference type="SAM" id="Phobius"/>
    </source>
</evidence>
<dbReference type="GO" id="GO:0098552">
    <property type="term" value="C:side of membrane"/>
    <property type="evidence" value="ECO:0007669"/>
    <property type="project" value="UniProtKB-KW"/>
</dbReference>
<feature type="compositionally biased region" description="Polar residues" evidence="5">
    <location>
        <begin position="198"/>
        <end position="215"/>
    </location>
</feature>
<evidence type="ECO:0000256" key="7">
    <source>
        <dbReference type="SAM" id="SignalP"/>
    </source>
</evidence>
<dbReference type="OrthoDB" id="3946741at2759"/>
<keyword evidence="2 6" id="KW-0812">Transmembrane</keyword>
<feature type="region of interest" description="Disordered" evidence="5">
    <location>
        <begin position="177"/>
        <end position="215"/>
    </location>
</feature>
<gene>
    <name evidence="8" type="ORF">ASPWEDRAFT_370663</name>
</gene>
<keyword evidence="7" id="KW-0732">Signal</keyword>
<dbReference type="GeneID" id="63750450"/>
<feature type="region of interest" description="Disordered" evidence="5">
    <location>
        <begin position="500"/>
        <end position="706"/>
    </location>
</feature>
<dbReference type="EMBL" id="KV878210">
    <property type="protein sequence ID" value="OJJ39367.1"/>
    <property type="molecule type" value="Genomic_DNA"/>
</dbReference>
<feature type="compositionally biased region" description="Basic and acidic residues" evidence="5">
    <location>
        <begin position="697"/>
        <end position="706"/>
    </location>
</feature>
<evidence type="ECO:0008006" key="10">
    <source>
        <dbReference type="Google" id="ProtNLM"/>
    </source>
</evidence>
<dbReference type="PANTHER" id="PTHR15549">
    <property type="entry name" value="PAIRED IMMUNOGLOBULIN-LIKE TYPE 2 RECEPTOR"/>
    <property type="match status" value="1"/>
</dbReference>
<dbReference type="PANTHER" id="PTHR15549:SF16">
    <property type="entry name" value="EXTRACELLULAR MEMBRANE PROTEIN CFEM DOMAIN-CONTAINING PROTEIN"/>
    <property type="match status" value="1"/>
</dbReference>
<evidence type="ECO:0000256" key="1">
    <source>
        <dbReference type="ARBA" id="ARBA00004167"/>
    </source>
</evidence>
<feature type="signal peptide" evidence="7">
    <location>
        <begin position="1"/>
        <end position="20"/>
    </location>
</feature>
<organism evidence="8 9">
    <name type="scientific">Aspergillus wentii DTO 134E9</name>
    <dbReference type="NCBI Taxonomy" id="1073089"/>
    <lineage>
        <taxon>Eukaryota</taxon>
        <taxon>Fungi</taxon>
        <taxon>Dikarya</taxon>
        <taxon>Ascomycota</taxon>
        <taxon>Pezizomycotina</taxon>
        <taxon>Eurotiomycetes</taxon>
        <taxon>Eurotiomycetidae</taxon>
        <taxon>Eurotiales</taxon>
        <taxon>Aspergillaceae</taxon>
        <taxon>Aspergillus</taxon>
        <taxon>Aspergillus subgen. Cremei</taxon>
    </lineage>
</organism>
<feature type="region of interest" description="Disordered" evidence="5">
    <location>
        <begin position="458"/>
        <end position="487"/>
    </location>
</feature>
<feature type="compositionally biased region" description="Low complexity" evidence="5">
    <location>
        <begin position="181"/>
        <end position="197"/>
    </location>
</feature>
<dbReference type="Proteomes" id="UP000184383">
    <property type="component" value="Unassembled WGS sequence"/>
</dbReference>
<name>A0A1L9RWX8_ASPWE</name>
<reference evidence="9" key="1">
    <citation type="journal article" date="2017" name="Genome Biol.">
        <title>Comparative genomics reveals high biological diversity and specific adaptations in the industrially and medically important fungal genus Aspergillus.</title>
        <authorList>
            <person name="de Vries R.P."/>
            <person name="Riley R."/>
            <person name="Wiebenga A."/>
            <person name="Aguilar-Osorio G."/>
            <person name="Amillis S."/>
            <person name="Uchima C.A."/>
            <person name="Anderluh G."/>
            <person name="Asadollahi M."/>
            <person name="Askin M."/>
            <person name="Barry K."/>
            <person name="Battaglia E."/>
            <person name="Bayram O."/>
            <person name="Benocci T."/>
            <person name="Braus-Stromeyer S.A."/>
            <person name="Caldana C."/>
            <person name="Canovas D."/>
            <person name="Cerqueira G.C."/>
            <person name="Chen F."/>
            <person name="Chen W."/>
            <person name="Choi C."/>
            <person name="Clum A."/>
            <person name="Dos Santos R.A."/>
            <person name="Damasio A.R."/>
            <person name="Diallinas G."/>
            <person name="Emri T."/>
            <person name="Fekete E."/>
            <person name="Flipphi M."/>
            <person name="Freyberg S."/>
            <person name="Gallo A."/>
            <person name="Gournas C."/>
            <person name="Habgood R."/>
            <person name="Hainaut M."/>
            <person name="Harispe M.L."/>
            <person name="Henrissat B."/>
            <person name="Hilden K.S."/>
            <person name="Hope R."/>
            <person name="Hossain A."/>
            <person name="Karabika E."/>
            <person name="Karaffa L."/>
            <person name="Karanyi Z."/>
            <person name="Krasevec N."/>
            <person name="Kuo A."/>
            <person name="Kusch H."/>
            <person name="LaButti K."/>
            <person name="Lagendijk E.L."/>
            <person name="Lapidus A."/>
            <person name="Levasseur A."/>
            <person name="Lindquist E."/>
            <person name="Lipzen A."/>
            <person name="Logrieco A.F."/>
            <person name="MacCabe A."/>
            <person name="Maekelae M.R."/>
            <person name="Malavazi I."/>
            <person name="Melin P."/>
            <person name="Meyer V."/>
            <person name="Mielnichuk N."/>
            <person name="Miskei M."/>
            <person name="Molnar A.P."/>
            <person name="Mule G."/>
            <person name="Ngan C.Y."/>
            <person name="Orejas M."/>
            <person name="Orosz E."/>
            <person name="Ouedraogo J.P."/>
            <person name="Overkamp K.M."/>
            <person name="Park H.-S."/>
            <person name="Perrone G."/>
            <person name="Piumi F."/>
            <person name="Punt P.J."/>
            <person name="Ram A.F."/>
            <person name="Ramon A."/>
            <person name="Rauscher S."/>
            <person name="Record E."/>
            <person name="Riano-Pachon D.M."/>
            <person name="Robert V."/>
            <person name="Roehrig J."/>
            <person name="Ruller R."/>
            <person name="Salamov A."/>
            <person name="Salih N.S."/>
            <person name="Samson R.A."/>
            <person name="Sandor E."/>
            <person name="Sanguinetti M."/>
            <person name="Schuetze T."/>
            <person name="Sepcic K."/>
            <person name="Shelest E."/>
            <person name="Sherlock G."/>
            <person name="Sophianopoulou V."/>
            <person name="Squina F.M."/>
            <person name="Sun H."/>
            <person name="Susca A."/>
            <person name="Todd R.B."/>
            <person name="Tsang A."/>
            <person name="Unkles S.E."/>
            <person name="van de Wiele N."/>
            <person name="van Rossen-Uffink D."/>
            <person name="Oliveira J.V."/>
            <person name="Vesth T.C."/>
            <person name="Visser J."/>
            <person name="Yu J.-H."/>
            <person name="Zhou M."/>
            <person name="Andersen M.R."/>
            <person name="Archer D.B."/>
            <person name="Baker S.E."/>
            <person name="Benoit I."/>
            <person name="Brakhage A.A."/>
            <person name="Braus G.H."/>
            <person name="Fischer R."/>
            <person name="Frisvad J.C."/>
            <person name="Goldman G.H."/>
            <person name="Houbraken J."/>
            <person name="Oakley B."/>
            <person name="Pocsi I."/>
            <person name="Scazzocchio C."/>
            <person name="Seiboth B."/>
            <person name="vanKuyk P.A."/>
            <person name="Wortman J."/>
            <person name="Dyer P.S."/>
            <person name="Grigoriev I.V."/>
        </authorList>
    </citation>
    <scope>NUCLEOTIDE SEQUENCE [LARGE SCALE GENOMIC DNA]</scope>
    <source>
        <strain evidence="9">DTO 134E9</strain>
    </source>
</reference>
<dbReference type="InterPro" id="IPR051694">
    <property type="entry name" value="Immunoregulatory_rcpt-like"/>
</dbReference>
<feature type="compositionally biased region" description="Low complexity" evidence="5">
    <location>
        <begin position="650"/>
        <end position="665"/>
    </location>
</feature>
<comment type="subcellular location">
    <subcellularLocation>
        <location evidence="1">Membrane</location>
        <topology evidence="1">Single-pass membrane protein</topology>
    </subcellularLocation>
</comment>
<evidence type="ECO:0000256" key="2">
    <source>
        <dbReference type="ARBA" id="ARBA00022692"/>
    </source>
</evidence>
<keyword evidence="3 6" id="KW-1133">Transmembrane helix</keyword>
<protein>
    <recommendedName>
        <fullName evidence="10">Extracellular membrane protein CFEM domain-containing protein</fullName>
    </recommendedName>
</protein>